<sequence>MRGNDHGYADEEEAYGGVSGSGPRAAAALPEGLLDELVKGPMTPSEVQDLMLAFNKAIIERAMSAEMSMHLGYKPGEPKPAEQSNARNGLSGKTVITERGPVVYGVRIGGHGARTALACGRTCFQRENRRW</sequence>
<dbReference type="InterPro" id="IPR001207">
    <property type="entry name" value="Transposase_mutator"/>
</dbReference>
<evidence type="ECO:0000256" key="1">
    <source>
        <dbReference type="ARBA" id="ARBA00002190"/>
    </source>
</evidence>
<keyword evidence="8" id="KW-0614">Plasmid</keyword>
<organism evidence="7 9">
    <name type="scientific">Cupriavidus taiwanensis</name>
    <dbReference type="NCBI Taxonomy" id="164546"/>
    <lineage>
        <taxon>Bacteria</taxon>
        <taxon>Pseudomonadati</taxon>
        <taxon>Pseudomonadota</taxon>
        <taxon>Betaproteobacteria</taxon>
        <taxon>Burkholderiales</taxon>
        <taxon>Burkholderiaceae</taxon>
        <taxon>Cupriavidus</taxon>
    </lineage>
</organism>
<comment type="similarity">
    <text evidence="2">Belongs to the transposase mutator family.</text>
</comment>
<keyword evidence="3" id="KW-0815">Transposition</keyword>
<comment type="function">
    <text evidence="1">Required for the transposition of the insertion element.</text>
</comment>
<dbReference type="EMBL" id="OOEF01000029">
    <property type="protein sequence ID" value="SPK70075.1"/>
    <property type="molecule type" value="Genomic_DNA"/>
</dbReference>
<evidence type="ECO:0000256" key="4">
    <source>
        <dbReference type="ARBA" id="ARBA00023125"/>
    </source>
</evidence>
<dbReference type="Proteomes" id="UP000255505">
    <property type="component" value="Plasmid II"/>
</dbReference>
<dbReference type="GO" id="GO:0003677">
    <property type="term" value="F:DNA binding"/>
    <property type="evidence" value="ECO:0007669"/>
    <property type="project" value="UniProtKB-KW"/>
</dbReference>
<protein>
    <recommendedName>
        <fullName evidence="10">Transposase</fullName>
    </recommendedName>
</protein>
<evidence type="ECO:0000313" key="7">
    <source>
        <dbReference type="EMBL" id="SPK70075.1"/>
    </source>
</evidence>
<feature type="region of interest" description="Disordered" evidence="6">
    <location>
        <begin position="71"/>
        <end position="93"/>
    </location>
</feature>
<dbReference type="GO" id="GO:0004803">
    <property type="term" value="F:transposase activity"/>
    <property type="evidence" value="ECO:0007669"/>
    <property type="project" value="InterPro"/>
</dbReference>
<feature type="region of interest" description="Disordered" evidence="6">
    <location>
        <begin position="1"/>
        <end position="26"/>
    </location>
</feature>
<evidence type="ECO:0000256" key="5">
    <source>
        <dbReference type="ARBA" id="ARBA00023172"/>
    </source>
</evidence>
<evidence type="ECO:0000313" key="8">
    <source>
        <dbReference type="EMBL" id="SPK74881.1"/>
    </source>
</evidence>
<gene>
    <name evidence="8" type="ORF">CT19425_MP40076</name>
    <name evidence="7" type="ORF">CT19425_U350045</name>
</gene>
<dbReference type="Proteomes" id="UP000255505">
    <property type="component" value="Unassembled WGS sequence"/>
</dbReference>
<evidence type="ECO:0000256" key="2">
    <source>
        <dbReference type="ARBA" id="ARBA00010961"/>
    </source>
</evidence>
<evidence type="ECO:0000256" key="3">
    <source>
        <dbReference type="ARBA" id="ARBA00022578"/>
    </source>
</evidence>
<proteinExistence type="inferred from homology"/>
<dbReference type="Pfam" id="PF00872">
    <property type="entry name" value="Transposase_mut"/>
    <property type="match status" value="1"/>
</dbReference>
<keyword evidence="5" id="KW-0233">DNA recombination</keyword>
<dbReference type="GO" id="GO:0006313">
    <property type="term" value="P:DNA transposition"/>
    <property type="evidence" value="ECO:0007669"/>
    <property type="project" value="InterPro"/>
</dbReference>
<evidence type="ECO:0000256" key="6">
    <source>
        <dbReference type="SAM" id="MobiDB-lite"/>
    </source>
</evidence>
<name>A0A375IA32_9BURK</name>
<accession>A0A375IA32</accession>
<dbReference type="EMBL" id="LT991977">
    <property type="protein sequence ID" value="SPK74881.1"/>
    <property type="molecule type" value="Genomic_DNA"/>
</dbReference>
<keyword evidence="4" id="KW-0238">DNA-binding</keyword>
<reference evidence="7 9" key="1">
    <citation type="submission" date="2018-01" db="EMBL/GenBank/DDBJ databases">
        <authorList>
            <person name="Gaut B.S."/>
            <person name="Morton B.R."/>
            <person name="Clegg M.T."/>
            <person name="Duvall M.R."/>
        </authorList>
    </citation>
    <scope>NUCLEOTIDE SEQUENCE [LARGE SCALE GENOMIC DNA]</scope>
    <source>
        <strain evidence="7">Cupriavidus taiwanensis LMG 19425</strain>
        <plasmid evidence="9">Plasmid ii</plasmid>
    </source>
</reference>
<geneLocation type="plasmid" evidence="8">
    <name>II</name>
</geneLocation>
<dbReference type="AlphaFoldDB" id="A0A375IA32"/>
<evidence type="ECO:0000313" key="9">
    <source>
        <dbReference type="Proteomes" id="UP000255505"/>
    </source>
</evidence>
<evidence type="ECO:0008006" key="10">
    <source>
        <dbReference type="Google" id="ProtNLM"/>
    </source>
</evidence>